<gene>
    <name evidence="1" type="ORF">QEZ52_12760</name>
</gene>
<dbReference type="Proteomes" id="UP001623232">
    <property type="component" value="Chromosome"/>
</dbReference>
<reference evidence="1 2" key="1">
    <citation type="submission" date="2023-04" db="EMBL/GenBank/DDBJ databases">
        <title>Complete genome sequence of Alisedimentitalea scapharcae.</title>
        <authorList>
            <person name="Rong J.-C."/>
            <person name="Yi M.-L."/>
            <person name="Zhao Q."/>
        </authorList>
    </citation>
    <scope>NUCLEOTIDE SEQUENCE [LARGE SCALE GENOMIC DNA]</scope>
    <source>
        <strain evidence="1 2">KCTC 42119</strain>
    </source>
</reference>
<name>A0ABZ2XN35_9RHOB</name>
<evidence type="ECO:0000313" key="2">
    <source>
        <dbReference type="Proteomes" id="UP001623232"/>
    </source>
</evidence>
<accession>A0ABZ2XN35</accession>
<dbReference type="RefSeq" id="WP_406644738.1">
    <property type="nucleotide sequence ID" value="NZ_CP123584.1"/>
</dbReference>
<dbReference type="SUPFAM" id="SSF52540">
    <property type="entry name" value="P-loop containing nucleoside triphosphate hydrolases"/>
    <property type="match status" value="1"/>
</dbReference>
<dbReference type="InterPro" id="IPR027417">
    <property type="entry name" value="P-loop_NTPase"/>
</dbReference>
<keyword evidence="2" id="KW-1185">Reference proteome</keyword>
<sequence length="216" mass="24279">MVISVEKFGVVYAAVPKAGCSSVKAMLADLVPEAVSDQGGADREAAHHAAFQTRRWRGDKLLALPDAFRFTVVRDPVKRLMSVYTDRVVGRNDLYNSRRLRRQSELPLDPDPDMFFGNIQRYASLSSVIKHHVFPTSMFTGVDLSLYDKVYRTNEMAQVALDLSAHTGISLSSKHANKSKAKLDFNDLKPETQDQVRAFLAEDYDLLSDYFDNPFA</sequence>
<evidence type="ECO:0000313" key="1">
    <source>
        <dbReference type="EMBL" id="WZK87484.1"/>
    </source>
</evidence>
<dbReference type="InterPro" id="IPR005331">
    <property type="entry name" value="Sulfotransferase"/>
</dbReference>
<dbReference type="Pfam" id="PF03567">
    <property type="entry name" value="Sulfotransfer_2"/>
    <property type="match status" value="1"/>
</dbReference>
<organism evidence="1 2">
    <name type="scientific">Aliisedimentitalea scapharcae</name>
    <dbReference type="NCBI Taxonomy" id="1524259"/>
    <lineage>
        <taxon>Bacteria</taxon>
        <taxon>Pseudomonadati</taxon>
        <taxon>Pseudomonadota</taxon>
        <taxon>Alphaproteobacteria</taxon>
        <taxon>Rhodobacterales</taxon>
        <taxon>Roseobacteraceae</taxon>
        <taxon>Aliisedimentitalea</taxon>
    </lineage>
</organism>
<proteinExistence type="predicted"/>
<dbReference type="EMBL" id="CP123584">
    <property type="protein sequence ID" value="WZK87484.1"/>
    <property type="molecule type" value="Genomic_DNA"/>
</dbReference>
<protein>
    <submittedName>
        <fullName evidence="1">Sulfotransferase family 2 domain-containing protein</fullName>
    </submittedName>
</protein>